<sequence>MSNVIQFLERLGADPTLASLEGEAFEAAVDGLALDDAAREALLARDADALGGLLGGRPKMICMLFPADDDNKRKDDEQEDRDSPADDEPSESVRRTGLH</sequence>
<dbReference type="Proteomes" id="UP000241736">
    <property type="component" value="Unassembled WGS sequence"/>
</dbReference>
<name>A0A2P6M8V1_9GAMM</name>
<dbReference type="RefSeq" id="WP_106990456.1">
    <property type="nucleotide sequence ID" value="NZ_KZ679089.1"/>
</dbReference>
<comment type="caution">
    <text evidence="2">The sequence shown here is derived from an EMBL/GenBank/DDBJ whole genome shotgun (WGS) entry which is preliminary data.</text>
</comment>
<dbReference type="OrthoDB" id="5966707at2"/>
<protein>
    <submittedName>
        <fullName evidence="2">Uncharacterized protein</fullName>
    </submittedName>
</protein>
<accession>A0A2P6M8V1</accession>
<keyword evidence="3" id="KW-1185">Reference proteome</keyword>
<feature type="region of interest" description="Disordered" evidence="1">
    <location>
        <begin position="66"/>
        <end position="99"/>
    </location>
</feature>
<evidence type="ECO:0000256" key="1">
    <source>
        <dbReference type="SAM" id="MobiDB-lite"/>
    </source>
</evidence>
<dbReference type="EMBL" id="PVLF01000010">
    <property type="protein sequence ID" value="PRH82413.1"/>
    <property type="molecule type" value="Genomic_DNA"/>
</dbReference>
<evidence type="ECO:0000313" key="3">
    <source>
        <dbReference type="Proteomes" id="UP000241736"/>
    </source>
</evidence>
<reference evidence="2 3" key="1">
    <citation type="submission" date="2018-03" db="EMBL/GenBank/DDBJ databases">
        <title>Arenimonas caeni sp. nov., isolated from activated sludge.</title>
        <authorList>
            <person name="Liu H."/>
        </authorList>
    </citation>
    <scope>NUCLEOTIDE SEQUENCE [LARGE SCALE GENOMIC DNA]</scope>
    <source>
        <strain evidence="3">z29</strain>
    </source>
</reference>
<organism evidence="2 3">
    <name type="scientific">Arenimonas caeni</name>
    <dbReference type="NCBI Taxonomy" id="2058085"/>
    <lineage>
        <taxon>Bacteria</taxon>
        <taxon>Pseudomonadati</taxon>
        <taxon>Pseudomonadota</taxon>
        <taxon>Gammaproteobacteria</taxon>
        <taxon>Lysobacterales</taxon>
        <taxon>Lysobacteraceae</taxon>
        <taxon>Arenimonas</taxon>
    </lineage>
</organism>
<proteinExistence type="predicted"/>
<dbReference type="AlphaFoldDB" id="A0A2P6M8V1"/>
<evidence type="ECO:0000313" key="2">
    <source>
        <dbReference type="EMBL" id="PRH82413.1"/>
    </source>
</evidence>
<gene>
    <name evidence="2" type="ORF">C6N40_07805</name>
</gene>
<feature type="compositionally biased region" description="Basic and acidic residues" evidence="1">
    <location>
        <begin position="69"/>
        <end position="84"/>
    </location>
</feature>